<keyword evidence="2" id="KW-0732">Signal</keyword>
<sequence>MFCYKSCQCTASVSKANNMAAIQMFTAVLLICGCLQASVAVAQDSSNSTSQPGKADTKKHAAPAPAFNLYNLYRKPLSHLSSREAPEPKETSNQPPDNQSSTAEINQQIVGTESPSNGAQLQTSAQFTQGVPYNQQTQFPAAQGFSFVTQPGQFNFGFGPGRINQNINPQPAGTIEQGTNAFQQNFPSFNFRTGSQLSNQFNVGPSGNSLQISSAQQNIPQYTGTLQGGLPQQAQDLGQFNSFQFTSPNIGQGFSRQFSYSFPTGGLHNAANQSLVLAPSEGDQASVVGFYGTVPNVGGTTLSVAPLQAQNQNVFPNAGGLPASNFVQYTNGGSPLVTGASQLGAAGQVPNSFSGFSFNPPAFQNGGAVQATGFSTRVSDEKAPPVVPQPILQPGQ</sequence>
<reference evidence="3 4" key="1">
    <citation type="submission" date="2017-12" db="EMBL/GenBank/DDBJ databases">
        <title>Hemimetabolous genomes reveal molecular basis of termite eusociality.</title>
        <authorList>
            <person name="Harrison M.C."/>
            <person name="Jongepier E."/>
            <person name="Robertson H.M."/>
            <person name="Arning N."/>
            <person name="Bitard-Feildel T."/>
            <person name="Chao H."/>
            <person name="Childers C.P."/>
            <person name="Dinh H."/>
            <person name="Doddapaneni H."/>
            <person name="Dugan S."/>
            <person name="Gowin J."/>
            <person name="Greiner C."/>
            <person name="Han Y."/>
            <person name="Hu H."/>
            <person name="Hughes D.S.T."/>
            <person name="Huylmans A.-K."/>
            <person name="Kemena C."/>
            <person name="Kremer L.P.M."/>
            <person name="Lee S.L."/>
            <person name="Lopez-Ezquerra A."/>
            <person name="Mallet L."/>
            <person name="Monroy-Kuhn J.M."/>
            <person name="Moser A."/>
            <person name="Murali S.C."/>
            <person name="Muzny D.M."/>
            <person name="Otani S."/>
            <person name="Piulachs M.-D."/>
            <person name="Poelchau M."/>
            <person name="Qu J."/>
            <person name="Schaub F."/>
            <person name="Wada-Katsumata A."/>
            <person name="Worley K.C."/>
            <person name="Xie Q."/>
            <person name="Ylla G."/>
            <person name="Poulsen M."/>
            <person name="Gibbs R.A."/>
            <person name="Schal C."/>
            <person name="Richards S."/>
            <person name="Belles X."/>
            <person name="Korb J."/>
            <person name="Bornberg-Bauer E."/>
        </authorList>
    </citation>
    <scope>NUCLEOTIDE SEQUENCE [LARGE SCALE GENOMIC DNA]</scope>
    <source>
        <tissue evidence="3">Whole body</tissue>
    </source>
</reference>
<comment type="caution">
    <text evidence="3">The sequence shown here is derived from an EMBL/GenBank/DDBJ whole genome shotgun (WGS) entry which is preliminary data.</text>
</comment>
<keyword evidence="4" id="KW-1185">Reference proteome</keyword>
<dbReference type="Proteomes" id="UP000235965">
    <property type="component" value="Unassembled WGS sequence"/>
</dbReference>
<evidence type="ECO:0000256" key="1">
    <source>
        <dbReference type="SAM" id="MobiDB-lite"/>
    </source>
</evidence>
<evidence type="ECO:0000313" key="4">
    <source>
        <dbReference type="Proteomes" id="UP000235965"/>
    </source>
</evidence>
<evidence type="ECO:0000256" key="2">
    <source>
        <dbReference type="SAM" id="SignalP"/>
    </source>
</evidence>
<feature type="chain" id="PRO_5014397861" description="DUF4794 domain-containing protein" evidence="2">
    <location>
        <begin position="43"/>
        <end position="396"/>
    </location>
</feature>
<feature type="signal peptide" evidence="2">
    <location>
        <begin position="1"/>
        <end position="42"/>
    </location>
</feature>
<dbReference type="InParanoid" id="A0A2J7RE10"/>
<feature type="compositionally biased region" description="Polar residues" evidence="1">
    <location>
        <begin position="91"/>
        <end position="103"/>
    </location>
</feature>
<proteinExistence type="predicted"/>
<evidence type="ECO:0000313" key="3">
    <source>
        <dbReference type="EMBL" id="PNF39074.1"/>
    </source>
</evidence>
<dbReference type="AlphaFoldDB" id="A0A2J7RE10"/>
<feature type="region of interest" description="Disordered" evidence="1">
    <location>
        <begin position="82"/>
        <end position="103"/>
    </location>
</feature>
<dbReference type="PROSITE" id="PS51257">
    <property type="entry name" value="PROKAR_LIPOPROTEIN"/>
    <property type="match status" value="1"/>
</dbReference>
<evidence type="ECO:0008006" key="5">
    <source>
        <dbReference type="Google" id="ProtNLM"/>
    </source>
</evidence>
<dbReference type="EMBL" id="NEVH01005279">
    <property type="protein sequence ID" value="PNF39074.1"/>
    <property type="molecule type" value="Genomic_DNA"/>
</dbReference>
<accession>A0A2J7RE10</accession>
<organism evidence="3 4">
    <name type="scientific">Cryptotermes secundus</name>
    <dbReference type="NCBI Taxonomy" id="105785"/>
    <lineage>
        <taxon>Eukaryota</taxon>
        <taxon>Metazoa</taxon>
        <taxon>Ecdysozoa</taxon>
        <taxon>Arthropoda</taxon>
        <taxon>Hexapoda</taxon>
        <taxon>Insecta</taxon>
        <taxon>Pterygota</taxon>
        <taxon>Neoptera</taxon>
        <taxon>Polyneoptera</taxon>
        <taxon>Dictyoptera</taxon>
        <taxon>Blattodea</taxon>
        <taxon>Blattoidea</taxon>
        <taxon>Termitoidae</taxon>
        <taxon>Kalotermitidae</taxon>
        <taxon>Cryptotermitinae</taxon>
        <taxon>Cryptotermes</taxon>
    </lineage>
</organism>
<name>A0A2J7RE10_9NEOP</name>
<gene>
    <name evidence="3" type="ORF">B7P43_G04349</name>
</gene>
<protein>
    <recommendedName>
        <fullName evidence="5">DUF4794 domain-containing protein</fullName>
    </recommendedName>
</protein>